<dbReference type="Proteomes" id="UP000280501">
    <property type="component" value="Unassembled WGS sequence"/>
</dbReference>
<dbReference type="PIRSF" id="PIRSF000847">
    <property type="entry name" value="Phos_ph_gly_syn"/>
    <property type="match status" value="1"/>
</dbReference>
<dbReference type="InterPro" id="IPR004570">
    <property type="entry name" value="Phosphatidylglycerol_P_synth"/>
</dbReference>
<feature type="transmembrane region" description="Helical" evidence="12">
    <location>
        <begin position="71"/>
        <end position="90"/>
    </location>
</feature>
<dbReference type="GO" id="GO:0016020">
    <property type="term" value="C:membrane"/>
    <property type="evidence" value="ECO:0007669"/>
    <property type="project" value="UniProtKB-SubCell"/>
</dbReference>
<dbReference type="InterPro" id="IPR043130">
    <property type="entry name" value="CDP-OH_PTrfase_TM_dom"/>
</dbReference>
<evidence type="ECO:0000256" key="7">
    <source>
        <dbReference type="ARBA" id="ARBA00023098"/>
    </source>
</evidence>
<evidence type="ECO:0000256" key="4">
    <source>
        <dbReference type="ARBA" id="ARBA00022679"/>
    </source>
</evidence>
<keyword evidence="6 12" id="KW-1133">Transmembrane helix</keyword>
<evidence type="ECO:0000256" key="6">
    <source>
        <dbReference type="ARBA" id="ARBA00022989"/>
    </source>
</evidence>
<keyword evidence="3" id="KW-0444">Lipid biosynthesis</keyword>
<dbReference type="InterPro" id="IPR050324">
    <property type="entry name" value="CDP-alcohol_PTase-I"/>
</dbReference>
<gene>
    <name evidence="13" type="ORF">EDD34_2225</name>
</gene>
<sequence length="190" mass="20409">MSRGQEISSRVLTVPNAISMVRLALVPVFAILIVAHEDALALVVLAVSGITDWLDGVLARSLHQISRLGQVLDPLADRLFIFVTLLGLTWREIVPIWLVAAILARDLVLALTVPVLARLGYGTLNVSQAGKVATFALLYAFPLLLLAESGGAVGTTAHVVGWAFTWWGVGLYWFAGAQYLVQVRRLAVGG</sequence>
<organism evidence="13 14">
    <name type="scientific">Myceligenerans xiligouense</name>
    <dbReference type="NCBI Taxonomy" id="253184"/>
    <lineage>
        <taxon>Bacteria</taxon>
        <taxon>Bacillati</taxon>
        <taxon>Actinomycetota</taxon>
        <taxon>Actinomycetes</taxon>
        <taxon>Micrococcales</taxon>
        <taxon>Promicromonosporaceae</taxon>
        <taxon>Myceligenerans</taxon>
    </lineage>
</organism>
<evidence type="ECO:0000256" key="2">
    <source>
        <dbReference type="ARBA" id="ARBA00010441"/>
    </source>
</evidence>
<evidence type="ECO:0000256" key="1">
    <source>
        <dbReference type="ARBA" id="ARBA00004141"/>
    </source>
</evidence>
<dbReference type="EMBL" id="RKQZ01000001">
    <property type="protein sequence ID" value="RPF21594.1"/>
    <property type="molecule type" value="Genomic_DNA"/>
</dbReference>
<keyword evidence="5 12" id="KW-0812">Transmembrane</keyword>
<feature type="transmembrane region" description="Helical" evidence="12">
    <location>
        <begin position="39"/>
        <end position="59"/>
    </location>
</feature>
<evidence type="ECO:0000256" key="11">
    <source>
        <dbReference type="RuleBase" id="RU003750"/>
    </source>
</evidence>
<feature type="transmembrane region" description="Helical" evidence="12">
    <location>
        <begin position="12"/>
        <end position="33"/>
    </location>
</feature>
<dbReference type="InterPro" id="IPR000462">
    <property type="entry name" value="CDP-OH_P_trans"/>
</dbReference>
<evidence type="ECO:0000256" key="9">
    <source>
        <dbReference type="ARBA" id="ARBA00023209"/>
    </source>
</evidence>
<evidence type="ECO:0000256" key="3">
    <source>
        <dbReference type="ARBA" id="ARBA00022516"/>
    </source>
</evidence>
<comment type="similarity">
    <text evidence="2 11">Belongs to the CDP-alcohol phosphatidyltransferase class-I family.</text>
</comment>
<protein>
    <submittedName>
        <fullName evidence="13">CDP-diacylglycerol-phosphatidylglycerol phosphatidyltransferase</fullName>
    </submittedName>
</protein>
<reference evidence="13 14" key="1">
    <citation type="submission" date="2018-11" db="EMBL/GenBank/DDBJ databases">
        <title>Sequencing the genomes of 1000 actinobacteria strains.</title>
        <authorList>
            <person name="Klenk H.-P."/>
        </authorList>
    </citation>
    <scope>NUCLEOTIDE SEQUENCE [LARGE SCALE GENOMIC DNA]</scope>
    <source>
        <strain evidence="13 14">DSM 15700</strain>
    </source>
</reference>
<keyword evidence="7" id="KW-0443">Lipid metabolism</keyword>
<comment type="subcellular location">
    <subcellularLocation>
        <location evidence="1">Membrane</location>
        <topology evidence="1">Multi-pass membrane protein</topology>
    </subcellularLocation>
</comment>
<keyword evidence="9" id="KW-0594">Phospholipid biosynthesis</keyword>
<dbReference type="OrthoDB" id="9796672at2"/>
<dbReference type="GO" id="GO:0046474">
    <property type="term" value="P:glycerophospholipid biosynthetic process"/>
    <property type="evidence" value="ECO:0007669"/>
    <property type="project" value="TreeGrafter"/>
</dbReference>
<keyword evidence="4 11" id="KW-0808">Transferase</keyword>
<evidence type="ECO:0000256" key="8">
    <source>
        <dbReference type="ARBA" id="ARBA00023136"/>
    </source>
</evidence>
<proteinExistence type="inferred from homology"/>
<dbReference type="Gene3D" id="1.20.120.1760">
    <property type="match status" value="1"/>
</dbReference>
<dbReference type="PANTHER" id="PTHR14269">
    <property type="entry name" value="CDP-DIACYLGLYCEROL--GLYCEROL-3-PHOSPHATE 3-PHOSPHATIDYLTRANSFERASE-RELATED"/>
    <property type="match status" value="1"/>
</dbReference>
<dbReference type="PROSITE" id="PS00379">
    <property type="entry name" value="CDP_ALCOHOL_P_TRANSF"/>
    <property type="match status" value="1"/>
</dbReference>
<dbReference type="InterPro" id="IPR048254">
    <property type="entry name" value="CDP_ALCOHOL_P_TRANSF_CS"/>
</dbReference>
<accession>A0A3N4YQH7</accession>
<feature type="transmembrane region" description="Helical" evidence="12">
    <location>
        <begin position="159"/>
        <end position="181"/>
    </location>
</feature>
<dbReference type="GO" id="GO:0008444">
    <property type="term" value="F:CDP-diacylglycerol-glycerol-3-phosphate 3-phosphatidyltransferase activity"/>
    <property type="evidence" value="ECO:0007669"/>
    <property type="project" value="InterPro"/>
</dbReference>
<keyword evidence="10" id="KW-1208">Phospholipid metabolism</keyword>
<comment type="caution">
    <text evidence="13">The sequence shown here is derived from an EMBL/GenBank/DDBJ whole genome shotgun (WGS) entry which is preliminary data.</text>
</comment>
<keyword evidence="8 12" id="KW-0472">Membrane</keyword>
<dbReference type="AlphaFoldDB" id="A0A3N4YQH7"/>
<evidence type="ECO:0000256" key="5">
    <source>
        <dbReference type="ARBA" id="ARBA00022692"/>
    </source>
</evidence>
<evidence type="ECO:0000256" key="10">
    <source>
        <dbReference type="ARBA" id="ARBA00023264"/>
    </source>
</evidence>
<evidence type="ECO:0000256" key="12">
    <source>
        <dbReference type="SAM" id="Phobius"/>
    </source>
</evidence>
<feature type="transmembrane region" description="Helical" evidence="12">
    <location>
        <begin position="129"/>
        <end position="147"/>
    </location>
</feature>
<dbReference type="RefSeq" id="WP_123814612.1">
    <property type="nucleotide sequence ID" value="NZ_RKQZ01000001.1"/>
</dbReference>
<evidence type="ECO:0000313" key="13">
    <source>
        <dbReference type="EMBL" id="RPF21594.1"/>
    </source>
</evidence>
<dbReference type="PANTHER" id="PTHR14269:SF62">
    <property type="entry name" value="CDP-DIACYLGLYCEROL--GLYCEROL-3-PHOSPHATE 3-PHOSPHATIDYLTRANSFERASE 1, CHLOROPLASTIC"/>
    <property type="match status" value="1"/>
</dbReference>
<name>A0A3N4YQH7_9MICO</name>
<dbReference type="UniPathway" id="UPA00085"/>
<evidence type="ECO:0000313" key="14">
    <source>
        <dbReference type="Proteomes" id="UP000280501"/>
    </source>
</evidence>
<keyword evidence="14" id="KW-1185">Reference proteome</keyword>
<dbReference type="Pfam" id="PF01066">
    <property type="entry name" value="CDP-OH_P_transf"/>
    <property type="match status" value="1"/>
</dbReference>